<dbReference type="Gene3D" id="3.40.50.720">
    <property type="entry name" value="NAD(P)-binding Rossmann-like Domain"/>
    <property type="match status" value="1"/>
</dbReference>
<protein>
    <recommendedName>
        <fullName evidence="5">Oxidoreductase</fullName>
    </recommendedName>
</protein>
<dbReference type="Proteomes" id="UP000094065">
    <property type="component" value="Unassembled WGS sequence"/>
</dbReference>
<reference evidence="3 4" key="1">
    <citation type="submission" date="2016-06" db="EMBL/GenBank/DDBJ databases">
        <title>Evolution of pathogenesis and genome organization in the Tremellales.</title>
        <authorList>
            <person name="Cuomo C."/>
            <person name="Litvintseva A."/>
            <person name="Heitman J."/>
            <person name="Chen Y."/>
            <person name="Sun S."/>
            <person name="Springer D."/>
            <person name="Dromer F."/>
            <person name="Young S."/>
            <person name="Zeng Q."/>
            <person name="Chapman S."/>
            <person name="Gujja S."/>
            <person name="Saif S."/>
            <person name="Birren B."/>
        </authorList>
    </citation>
    <scope>NUCLEOTIDE SEQUENCE [LARGE SCALE GENOMIC DNA]</scope>
    <source>
        <strain evidence="3 4">CBS 6039</strain>
    </source>
</reference>
<dbReference type="RefSeq" id="XP_018990152.1">
    <property type="nucleotide sequence ID" value="XM_019141345.1"/>
</dbReference>
<dbReference type="Pfam" id="PF02894">
    <property type="entry name" value="GFO_IDH_MocA_C"/>
    <property type="match status" value="1"/>
</dbReference>
<accession>A0A1E3HG26</accession>
<evidence type="ECO:0000259" key="2">
    <source>
        <dbReference type="Pfam" id="PF02894"/>
    </source>
</evidence>
<evidence type="ECO:0000313" key="3">
    <source>
        <dbReference type="EMBL" id="ODN74371.1"/>
    </source>
</evidence>
<sequence>MASEMTTGKLTGRVGIVGTGHRARLYTQAVADRPNVTVVALCDTNEARMDWHNKMLLDAGEPEAKKYPAAQFENMLKEEKLDILVVTTIDYTHDAYIIPAIEAGIKVLTEKPMTTTVEKAKRILASTKLPNAGSLTVLFNYRYNPVHWKVAETLSKPPSEGGIGEIKSVHFEWLLDSVHGADYFRRWHRYKDMSGGLMVHKASHHFDLVNFWIQSTPASVFGLGSLGFYGKENGQKSGWARTYDRALDAKEAEDDPFAIHLEDEEGLKGLYVDAEHLDGYHRDMNVFADDITIEDDMSVLVHYDSGVNMTYHLTAYSPWEGYRVMFNGTHGRLELEVIENAFRLPIPKGSNASEHVHGTAALPNEGHSKITLHPLWQQPRDVPFEVGEGGHGGGDEAMLDEVLGPRKGRGERRCPVNGLGADERDGALAMAVGLAANESFKTGKQVFIKDMLGDLL</sequence>
<dbReference type="GO" id="GO:0000166">
    <property type="term" value="F:nucleotide binding"/>
    <property type="evidence" value="ECO:0007669"/>
    <property type="project" value="InterPro"/>
</dbReference>
<dbReference type="InterPro" id="IPR051450">
    <property type="entry name" value="Gfo/Idh/MocA_Oxidoreductases"/>
</dbReference>
<dbReference type="OrthoDB" id="408743at2759"/>
<evidence type="ECO:0008006" key="5">
    <source>
        <dbReference type="Google" id="ProtNLM"/>
    </source>
</evidence>
<dbReference type="Pfam" id="PF01408">
    <property type="entry name" value="GFO_IDH_MocA"/>
    <property type="match status" value="1"/>
</dbReference>
<name>A0A1E3HG26_9TREE</name>
<organism evidence="3 4">
    <name type="scientific">Cryptococcus amylolentus CBS 6039</name>
    <dbReference type="NCBI Taxonomy" id="1295533"/>
    <lineage>
        <taxon>Eukaryota</taxon>
        <taxon>Fungi</taxon>
        <taxon>Dikarya</taxon>
        <taxon>Basidiomycota</taxon>
        <taxon>Agaricomycotina</taxon>
        <taxon>Tremellomycetes</taxon>
        <taxon>Tremellales</taxon>
        <taxon>Cryptococcaceae</taxon>
        <taxon>Cryptococcus</taxon>
    </lineage>
</organism>
<dbReference type="PANTHER" id="PTHR43377">
    <property type="entry name" value="BILIVERDIN REDUCTASE A"/>
    <property type="match status" value="1"/>
</dbReference>
<feature type="domain" description="Gfo/Idh/MocA-like oxidoreductase N-terminal" evidence="1">
    <location>
        <begin position="13"/>
        <end position="126"/>
    </location>
</feature>
<dbReference type="PANTHER" id="PTHR43377:SF2">
    <property type="entry name" value="BINDING ROSSMANN FOLD OXIDOREDUCTASE, PUTATIVE (AFU_ORTHOLOGUE AFUA_4G00560)-RELATED"/>
    <property type="match status" value="1"/>
</dbReference>
<dbReference type="SUPFAM" id="SSF51735">
    <property type="entry name" value="NAD(P)-binding Rossmann-fold domains"/>
    <property type="match status" value="1"/>
</dbReference>
<dbReference type="EMBL" id="AWGJ01000011">
    <property type="protein sequence ID" value="ODN74371.1"/>
    <property type="molecule type" value="Genomic_DNA"/>
</dbReference>
<evidence type="ECO:0000259" key="1">
    <source>
        <dbReference type="Pfam" id="PF01408"/>
    </source>
</evidence>
<dbReference type="InterPro" id="IPR000683">
    <property type="entry name" value="Gfo/Idh/MocA-like_OxRdtase_N"/>
</dbReference>
<feature type="domain" description="Gfo/Idh/MocA-like oxidoreductase C-terminal" evidence="2">
    <location>
        <begin position="160"/>
        <end position="446"/>
    </location>
</feature>
<dbReference type="AlphaFoldDB" id="A0A1E3HG26"/>
<dbReference type="InterPro" id="IPR036291">
    <property type="entry name" value="NAD(P)-bd_dom_sf"/>
</dbReference>
<dbReference type="Gene3D" id="3.30.360.10">
    <property type="entry name" value="Dihydrodipicolinate Reductase, domain 2"/>
    <property type="match status" value="1"/>
</dbReference>
<keyword evidence="4" id="KW-1185">Reference proteome</keyword>
<dbReference type="InterPro" id="IPR004104">
    <property type="entry name" value="Gfo/Idh/MocA-like_OxRdtase_C"/>
</dbReference>
<dbReference type="GeneID" id="30158091"/>
<dbReference type="SUPFAM" id="SSF55347">
    <property type="entry name" value="Glyceraldehyde-3-phosphate dehydrogenase-like, C-terminal domain"/>
    <property type="match status" value="1"/>
</dbReference>
<evidence type="ECO:0000313" key="4">
    <source>
        <dbReference type="Proteomes" id="UP000094065"/>
    </source>
</evidence>
<proteinExistence type="predicted"/>
<gene>
    <name evidence="3" type="ORF">L202_06782</name>
</gene>
<comment type="caution">
    <text evidence="3">The sequence shown here is derived from an EMBL/GenBank/DDBJ whole genome shotgun (WGS) entry which is preliminary data.</text>
</comment>
<dbReference type="STRING" id="1295533.A0A1E3HG26"/>